<dbReference type="EMBL" id="BT085218">
    <property type="protein sequence ID" value="ACR35571.1"/>
    <property type="molecule type" value="mRNA"/>
</dbReference>
<name>C4J321_MAIZE</name>
<dbReference type="AlphaFoldDB" id="C4J321"/>
<accession>C4J321</accession>
<protein>
    <submittedName>
        <fullName evidence="1">Uncharacterized protein</fullName>
    </submittedName>
</protein>
<reference evidence="1" key="1">
    <citation type="journal article" date="2009" name="PLoS Genet.">
        <title>Sequencing, mapping, and analysis of 27,455 maize full-length cDNAs.</title>
        <authorList>
            <person name="Soderlund C."/>
            <person name="Descour A."/>
            <person name="Kudrna D."/>
            <person name="Bomhoff M."/>
            <person name="Boyd L."/>
            <person name="Currie J."/>
            <person name="Angelova A."/>
            <person name="Collura K."/>
            <person name="Wissotski M."/>
            <person name="Ashley E."/>
            <person name="Morrow D."/>
            <person name="Fernandes J."/>
            <person name="Walbot V."/>
            <person name="Yu Y."/>
        </authorList>
    </citation>
    <scope>NUCLEOTIDE SEQUENCE</scope>
    <source>
        <strain evidence="1">B73</strain>
    </source>
</reference>
<organism evidence="1">
    <name type="scientific">Zea mays</name>
    <name type="common">Maize</name>
    <dbReference type="NCBI Taxonomy" id="4577"/>
    <lineage>
        <taxon>Eukaryota</taxon>
        <taxon>Viridiplantae</taxon>
        <taxon>Streptophyta</taxon>
        <taxon>Embryophyta</taxon>
        <taxon>Tracheophyta</taxon>
        <taxon>Spermatophyta</taxon>
        <taxon>Magnoliopsida</taxon>
        <taxon>Liliopsida</taxon>
        <taxon>Poales</taxon>
        <taxon>Poaceae</taxon>
        <taxon>PACMAD clade</taxon>
        <taxon>Panicoideae</taxon>
        <taxon>Andropogonodae</taxon>
        <taxon>Andropogoneae</taxon>
        <taxon>Tripsacinae</taxon>
        <taxon>Zea</taxon>
    </lineage>
</organism>
<proteinExistence type="evidence at transcript level"/>
<evidence type="ECO:0000313" key="1">
    <source>
        <dbReference type="EMBL" id="ACR35571.1"/>
    </source>
</evidence>
<sequence length="55" mass="6390">MLDSTPSISPPFLYKTIFLFYFGLHPLCPHPHTHKRNWIRCLLVLVLVGTVGQRQ</sequence>